<evidence type="ECO:0000313" key="1">
    <source>
        <dbReference type="EMBL" id="OAQ96543.1"/>
    </source>
</evidence>
<comment type="caution">
    <text evidence="1">The sequence shown here is derived from an EMBL/GenBank/DDBJ whole genome shotgun (WGS) entry which is preliminary data.</text>
</comment>
<dbReference type="OrthoDB" id="65716at2759"/>
<organism evidence="1 2">
    <name type="scientific">Cordyceps confragosa</name>
    <name type="common">Lecanicillium lecanii</name>
    <dbReference type="NCBI Taxonomy" id="2714763"/>
    <lineage>
        <taxon>Eukaryota</taxon>
        <taxon>Fungi</taxon>
        <taxon>Dikarya</taxon>
        <taxon>Ascomycota</taxon>
        <taxon>Pezizomycotina</taxon>
        <taxon>Sordariomycetes</taxon>
        <taxon>Hypocreomycetidae</taxon>
        <taxon>Hypocreales</taxon>
        <taxon>Cordycipitaceae</taxon>
        <taxon>Akanthomyces</taxon>
    </lineage>
</organism>
<keyword evidence="2" id="KW-1185">Reference proteome</keyword>
<evidence type="ECO:0000313" key="2">
    <source>
        <dbReference type="Proteomes" id="UP000243081"/>
    </source>
</evidence>
<reference evidence="1 2" key="1">
    <citation type="submission" date="2016-03" db="EMBL/GenBank/DDBJ databases">
        <title>Fine-scale spatial genetic structure of a fungal parasite of coffee scale insects.</title>
        <authorList>
            <person name="Jackson D."/>
            <person name="Zemenick K.A."/>
            <person name="Malloure B."/>
            <person name="Quandt C.A."/>
            <person name="James T.Y."/>
        </authorList>
    </citation>
    <scope>NUCLEOTIDE SEQUENCE [LARGE SCALE GENOMIC DNA]</scope>
    <source>
        <strain evidence="1 2">UM487</strain>
    </source>
</reference>
<accession>A0A179I4Q3</accession>
<name>A0A179I4Q3_CORDF</name>
<dbReference type="Proteomes" id="UP000243081">
    <property type="component" value="Unassembled WGS sequence"/>
</dbReference>
<dbReference type="GO" id="GO:0090173">
    <property type="term" value="P:regulation of synaptonemal complex assembly"/>
    <property type="evidence" value="ECO:0007669"/>
    <property type="project" value="InterPro"/>
</dbReference>
<proteinExistence type="predicted"/>
<dbReference type="PANTHER" id="PTHR40375:SF2">
    <property type="entry name" value="SPORULATION-SPECIFIC PROTEIN 22"/>
    <property type="match status" value="1"/>
</dbReference>
<sequence length="252" mass="27694">MKYVAAEFVTDNARDENGDAVFTAAELRWFSTNAYNLGAVHCTTWAPGRLAALFKSCLVFTQALASSKDDDLTGAAADSTFTILRCHFVLASLYISQARIVNNEHTCSLYADVEQHTAAFAELFMSSCGAAVDKYPDLLQKQGILCIFQFEALLFRHFYEPLPGIIKQARLCNDANVLKALGGCLLQSDAPVQGSLLKSIVNEIFTLEDFKSDRLAQYLRCIVQALLTLADDGAARQIFDQAIEVAEEAKEV</sequence>
<dbReference type="PANTHER" id="PTHR40375">
    <property type="entry name" value="SPORULATION-SPECIFIC PROTEIN 22"/>
    <property type="match status" value="1"/>
</dbReference>
<protein>
    <submittedName>
        <fullName evidence="1">Uncharacterized protein</fullName>
    </submittedName>
</protein>
<dbReference type="AlphaFoldDB" id="A0A179I4Q3"/>
<dbReference type="EMBL" id="LUKN01004112">
    <property type="protein sequence ID" value="OAQ96543.1"/>
    <property type="molecule type" value="Genomic_DNA"/>
</dbReference>
<gene>
    <name evidence="1" type="ORF">LLEC1_04136</name>
</gene>
<dbReference type="InterPro" id="IPR039057">
    <property type="entry name" value="Spo22/ZIP4"/>
</dbReference>